<keyword evidence="2" id="KW-1185">Reference proteome</keyword>
<organism evidence="1 2">
    <name type="scientific">Candidatus Thiomargarita nelsonii</name>
    <dbReference type="NCBI Taxonomy" id="1003181"/>
    <lineage>
        <taxon>Bacteria</taxon>
        <taxon>Pseudomonadati</taxon>
        <taxon>Pseudomonadota</taxon>
        <taxon>Gammaproteobacteria</taxon>
        <taxon>Thiotrichales</taxon>
        <taxon>Thiotrichaceae</taxon>
        <taxon>Thiomargarita</taxon>
    </lineage>
</organism>
<reference evidence="1 2" key="1">
    <citation type="submission" date="2016-05" db="EMBL/GenBank/DDBJ databases">
        <title>Single-cell genome of chain-forming Candidatus Thiomargarita nelsonii and comparison to other large sulfur-oxidizing bacteria.</title>
        <authorList>
            <person name="Winkel M."/>
            <person name="Salman V."/>
            <person name="Woyke T."/>
            <person name="Schulz-Vogt H."/>
            <person name="Richter M."/>
            <person name="Flood B."/>
            <person name="Bailey J."/>
            <person name="Amann R."/>
            <person name="Mussmann M."/>
        </authorList>
    </citation>
    <scope>NUCLEOTIDE SEQUENCE [LARGE SCALE GENOMIC DNA]</scope>
    <source>
        <strain evidence="1 2">THI036</strain>
    </source>
</reference>
<dbReference type="AlphaFoldDB" id="A0A176RYL9"/>
<comment type="caution">
    <text evidence="1">The sequence shown here is derived from an EMBL/GenBank/DDBJ whole genome shotgun (WGS) entry which is preliminary data.</text>
</comment>
<evidence type="ECO:0000313" key="2">
    <source>
        <dbReference type="Proteomes" id="UP000076962"/>
    </source>
</evidence>
<evidence type="ECO:0000313" key="1">
    <source>
        <dbReference type="EMBL" id="OAD20893.1"/>
    </source>
</evidence>
<proteinExistence type="predicted"/>
<dbReference type="Proteomes" id="UP000076962">
    <property type="component" value="Unassembled WGS sequence"/>
</dbReference>
<sequence>QMSFFFSPSIADLIVLSIANGGGFAINYEYQYRASLTPTSARVKIHWGEIDQFIGTNTPTGTFVSPTGINELVRQMSANQSISIQLVGDSGHLAAILKRVTALIRESCFKPISSTGMSLVPVV</sequence>
<name>A0A176RYL9_9GAMM</name>
<gene>
    <name evidence="1" type="ORF">THIOM_003371</name>
</gene>
<protein>
    <submittedName>
        <fullName evidence="1">Uncharacterized protein</fullName>
    </submittedName>
</protein>
<accession>A0A176RYL9</accession>
<dbReference type="EMBL" id="LUTY01002027">
    <property type="protein sequence ID" value="OAD20893.1"/>
    <property type="molecule type" value="Genomic_DNA"/>
</dbReference>
<feature type="non-terminal residue" evidence="1">
    <location>
        <position position="1"/>
    </location>
</feature>